<proteinExistence type="predicted"/>
<dbReference type="EMBL" id="AABF01000005">
    <property type="protein sequence ID" value="EAA25103.1"/>
    <property type="molecule type" value="Genomic_DNA"/>
</dbReference>
<accession>Q7P837</accession>
<gene>
    <name evidence="1" type="ORF">FNV2207</name>
</gene>
<protein>
    <submittedName>
        <fullName evidence="1">Uncharacterized protein</fullName>
    </submittedName>
</protein>
<dbReference type="Proteomes" id="UP000006454">
    <property type="component" value="Unassembled WGS sequence"/>
</dbReference>
<evidence type="ECO:0000313" key="2">
    <source>
        <dbReference type="Proteomes" id="UP000006454"/>
    </source>
</evidence>
<comment type="caution">
    <text evidence="1">The sequence shown here is derived from an EMBL/GenBank/DDBJ whole genome shotgun (WGS) entry which is preliminary data.</text>
</comment>
<dbReference type="AlphaFoldDB" id="Q7P837"/>
<evidence type="ECO:0000313" key="1">
    <source>
        <dbReference type="EMBL" id="EAA25103.1"/>
    </source>
</evidence>
<organism evidence="1 2">
    <name type="scientific">Fusobacterium vincentii ATCC 49256</name>
    <dbReference type="NCBI Taxonomy" id="209882"/>
    <lineage>
        <taxon>Bacteria</taxon>
        <taxon>Fusobacteriati</taxon>
        <taxon>Fusobacteriota</taxon>
        <taxon>Fusobacteriia</taxon>
        <taxon>Fusobacteriales</taxon>
        <taxon>Fusobacteriaceae</taxon>
        <taxon>Fusobacterium</taxon>
    </lineage>
</organism>
<reference evidence="1 2" key="1">
    <citation type="journal article" date="2003" name="Genome Res.">
        <title>Genome analysis of F. nucleatum sub spp vincentii and its comparison with the genome of F. nucleatum ATCC 25586.</title>
        <authorList>
            <person name="Kapatral V."/>
            <person name="Ivanova N."/>
            <person name="Anderson I."/>
            <person name="Reznik G."/>
            <person name="Bhattacharyya A."/>
            <person name="Gardner W.L."/>
            <person name="Mikhailova N."/>
            <person name="Lapidus A."/>
            <person name="Larsen N."/>
            <person name="D'Souza M."/>
            <person name="Walunas T."/>
            <person name="Haselkorn R."/>
            <person name="Overbeek R."/>
            <person name="Kyrpides N."/>
        </authorList>
    </citation>
    <scope>NUCLEOTIDE SEQUENCE [LARGE SCALE GENOMIC DNA]</scope>
    <source>
        <strain evidence="1 2">ATCC 49256</strain>
    </source>
</reference>
<name>Q7P837_FUSVC</name>
<sequence>MLKDIPKDERAKFVAAFEKLEANTSKGYHLFVEKSLENFKKLNNIEEKNIIEITFDAIWIDKEVYNLQVTENIRFICKRKATSMLKIGKVEFYFNSNDNTFFQRGLGKKESLWFEIIKEYMRLLEKEDAENLNKFIFDFKEKYTNKKLDKEFYHRLIPKIDNIDLLKNLY</sequence>